<feature type="region of interest" description="Disordered" evidence="1">
    <location>
        <begin position="41"/>
        <end position="61"/>
    </location>
</feature>
<dbReference type="Proteomes" id="UP000682733">
    <property type="component" value="Unassembled WGS sequence"/>
</dbReference>
<evidence type="ECO:0000313" key="3">
    <source>
        <dbReference type="EMBL" id="CAF3628459.1"/>
    </source>
</evidence>
<evidence type="ECO:0000256" key="1">
    <source>
        <dbReference type="SAM" id="MobiDB-lite"/>
    </source>
</evidence>
<dbReference type="AlphaFoldDB" id="A0A8S2DA45"/>
<proteinExistence type="predicted"/>
<feature type="compositionally biased region" description="Polar residues" evidence="1">
    <location>
        <begin position="43"/>
        <end position="52"/>
    </location>
</feature>
<reference evidence="2" key="1">
    <citation type="submission" date="2021-02" db="EMBL/GenBank/DDBJ databases">
        <authorList>
            <person name="Nowell W R."/>
        </authorList>
    </citation>
    <scope>NUCLEOTIDE SEQUENCE</scope>
</reference>
<feature type="region of interest" description="Disordered" evidence="1">
    <location>
        <begin position="1"/>
        <end position="20"/>
    </location>
</feature>
<dbReference type="EMBL" id="CAJOBA010002073">
    <property type="protein sequence ID" value="CAF3628459.1"/>
    <property type="molecule type" value="Genomic_DNA"/>
</dbReference>
<accession>A0A8S2DA45</accession>
<protein>
    <submittedName>
        <fullName evidence="2">Uncharacterized protein</fullName>
    </submittedName>
</protein>
<comment type="caution">
    <text evidence="2">The sequence shown here is derived from an EMBL/GenBank/DDBJ whole genome shotgun (WGS) entry which is preliminary data.</text>
</comment>
<evidence type="ECO:0000313" key="2">
    <source>
        <dbReference type="EMBL" id="CAF0843397.1"/>
    </source>
</evidence>
<name>A0A8S2DA45_9BILA</name>
<organism evidence="2 4">
    <name type="scientific">Didymodactylos carnosus</name>
    <dbReference type="NCBI Taxonomy" id="1234261"/>
    <lineage>
        <taxon>Eukaryota</taxon>
        <taxon>Metazoa</taxon>
        <taxon>Spiralia</taxon>
        <taxon>Gnathifera</taxon>
        <taxon>Rotifera</taxon>
        <taxon>Eurotatoria</taxon>
        <taxon>Bdelloidea</taxon>
        <taxon>Philodinida</taxon>
        <taxon>Philodinidae</taxon>
        <taxon>Didymodactylos</taxon>
    </lineage>
</organism>
<gene>
    <name evidence="2" type="ORF">OVA965_LOCUS6762</name>
    <name evidence="3" type="ORF">TMI583_LOCUS6758</name>
</gene>
<dbReference type="Proteomes" id="UP000677228">
    <property type="component" value="Unassembled WGS sequence"/>
</dbReference>
<dbReference type="EMBL" id="CAJNOK010002073">
    <property type="protein sequence ID" value="CAF0843397.1"/>
    <property type="molecule type" value="Genomic_DNA"/>
</dbReference>
<evidence type="ECO:0000313" key="4">
    <source>
        <dbReference type="Proteomes" id="UP000677228"/>
    </source>
</evidence>
<feature type="compositionally biased region" description="Basic and acidic residues" evidence="1">
    <location>
        <begin position="1"/>
        <end position="12"/>
    </location>
</feature>
<sequence length="145" mass="16345">MDSSKKLPDGTAKELQQLPNGIDEQRYIEIAEQTMAAIAAQGPSPTVNSTPSAERFLPELPRYQPPPLPLHFDMPPHMLNRTSHAVCRMLFPTSGHLGFGLLEYSEEQPPIETVREMIVYETRLRLSDSIQELMDLYHNDEAAVT</sequence>